<evidence type="ECO:0000313" key="4">
    <source>
        <dbReference type="EMBL" id="BAU47536.1"/>
    </source>
</evidence>
<dbReference type="GO" id="GO:0000160">
    <property type="term" value="P:phosphorelay signal transduction system"/>
    <property type="evidence" value="ECO:0007669"/>
    <property type="project" value="InterPro"/>
</dbReference>
<feature type="domain" description="Response regulatory" evidence="3">
    <location>
        <begin position="15"/>
        <end position="131"/>
    </location>
</feature>
<dbReference type="InterPro" id="IPR050595">
    <property type="entry name" value="Bact_response_regulator"/>
</dbReference>
<protein>
    <submittedName>
        <fullName evidence="4">Response regulator</fullName>
    </submittedName>
</protein>
<dbReference type="SMART" id="SM00448">
    <property type="entry name" value="REC"/>
    <property type="match status" value="2"/>
</dbReference>
<dbReference type="InterPro" id="IPR011006">
    <property type="entry name" value="CheY-like_superfamily"/>
</dbReference>
<keyword evidence="1 2" id="KW-0597">Phosphoprotein</keyword>
<dbReference type="OrthoDB" id="9802066at2"/>
<gene>
    <name evidence="4" type="ORF">SVA_0957</name>
</gene>
<reference evidence="4 5" key="1">
    <citation type="submission" date="2015-08" db="EMBL/GenBank/DDBJ databases">
        <title>Complete genome sequence of Sulfurifustis variabilis.</title>
        <authorList>
            <person name="Miura A."/>
            <person name="Kojima H."/>
            <person name="Fukui M."/>
        </authorList>
    </citation>
    <scope>NUCLEOTIDE SEQUENCE [LARGE SCALE GENOMIC DNA]</scope>
    <source>
        <strain evidence="5">skN76</strain>
    </source>
</reference>
<feature type="domain" description="Response regulatory" evidence="3">
    <location>
        <begin position="151"/>
        <end position="267"/>
    </location>
</feature>
<dbReference type="Gene3D" id="3.40.50.2300">
    <property type="match status" value="2"/>
</dbReference>
<dbReference type="Proteomes" id="UP000218899">
    <property type="component" value="Chromosome"/>
</dbReference>
<feature type="modified residue" description="4-aspartylphosphate" evidence="2">
    <location>
        <position position="64"/>
    </location>
</feature>
<dbReference type="KEGG" id="sva:SVA_0957"/>
<sequence length="279" mass="30465">MRHGESRPAGGGAKSILLVDDDELNLQVVARRLFQDGYYVATASSGPAALETMNRQRFDLVLLDLEMPGMDGLETLKRIRALSSRRETPVIMLSAHNQNSAIRSCLVHGAADYLVKPLVMPLVRARIERHLAAPAARTDEPGTLETERDVRILIVDDDDLSCRLLASQLKSRGYAPSTVTSGKAALERIGRDDLDLVLLDIGMPDVTGNDILRSIRADARTKKLPVIMVTASNDVPTMLSCVDEGADGYVTKPVDIAYLHACILSSLEAKRRGPRLDLD</sequence>
<proteinExistence type="predicted"/>
<dbReference type="PANTHER" id="PTHR44591:SF3">
    <property type="entry name" value="RESPONSE REGULATORY DOMAIN-CONTAINING PROTEIN"/>
    <property type="match status" value="1"/>
</dbReference>
<dbReference type="CDD" id="cd17546">
    <property type="entry name" value="REC_hyHK_CKI1_RcsC-like"/>
    <property type="match status" value="1"/>
</dbReference>
<dbReference type="SUPFAM" id="SSF52172">
    <property type="entry name" value="CheY-like"/>
    <property type="match status" value="2"/>
</dbReference>
<organism evidence="4 5">
    <name type="scientific">Sulfurifustis variabilis</name>
    <dbReference type="NCBI Taxonomy" id="1675686"/>
    <lineage>
        <taxon>Bacteria</taxon>
        <taxon>Pseudomonadati</taxon>
        <taxon>Pseudomonadota</taxon>
        <taxon>Gammaproteobacteria</taxon>
        <taxon>Acidiferrobacterales</taxon>
        <taxon>Acidiferrobacteraceae</taxon>
        <taxon>Sulfurifustis</taxon>
    </lineage>
</organism>
<evidence type="ECO:0000256" key="1">
    <source>
        <dbReference type="ARBA" id="ARBA00022553"/>
    </source>
</evidence>
<accession>A0A1B4V202</accession>
<dbReference type="InterPro" id="IPR001789">
    <property type="entry name" value="Sig_transdc_resp-reg_receiver"/>
</dbReference>
<evidence type="ECO:0000259" key="3">
    <source>
        <dbReference type="PROSITE" id="PS50110"/>
    </source>
</evidence>
<dbReference type="Pfam" id="PF00072">
    <property type="entry name" value="Response_reg"/>
    <property type="match status" value="2"/>
</dbReference>
<name>A0A1B4V202_9GAMM</name>
<feature type="modified residue" description="4-aspartylphosphate" evidence="2">
    <location>
        <position position="200"/>
    </location>
</feature>
<dbReference type="AlphaFoldDB" id="A0A1B4V202"/>
<keyword evidence="5" id="KW-1185">Reference proteome</keyword>
<dbReference type="PANTHER" id="PTHR44591">
    <property type="entry name" value="STRESS RESPONSE REGULATOR PROTEIN 1"/>
    <property type="match status" value="1"/>
</dbReference>
<dbReference type="EMBL" id="AP014936">
    <property type="protein sequence ID" value="BAU47536.1"/>
    <property type="molecule type" value="Genomic_DNA"/>
</dbReference>
<evidence type="ECO:0000256" key="2">
    <source>
        <dbReference type="PROSITE-ProRule" id="PRU00169"/>
    </source>
</evidence>
<dbReference type="RefSeq" id="WP_096459503.1">
    <property type="nucleotide sequence ID" value="NZ_AP014936.1"/>
</dbReference>
<dbReference type="PROSITE" id="PS50110">
    <property type="entry name" value="RESPONSE_REGULATORY"/>
    <property type="match status" value="2"/>
</dbReference>
<evidence type="ECO:0000313" key="5">
    <source>
        <dbReference type="Proteomes" id="UP000218899"/>
    </source>
</evidence>